<evidence type="ECO:0000313" key="2">
    <source>
        <dbReference type="Proteomes" id="UP000193380"/>
    </source>
</evidence>
<reference evidence="1" key="2">
    <citation type="submission" date="2014-03" db="EMBL/GenBank/DDBJ databases">
        <authorList>
            <person name="Genoscope - CEA"/>
        </authorList>
    </citation>
    <scope>NUCLEOTIDE SEQUENCE</scope>
</reference>
<dbReference type="SUPFAM" id="SSF54919">
    <property type="entry name" value="Nucleoside diphosphate kinase, NDK"/>
    <property type="match status" value="2"/>
</dbReference>
<evidence type="ECO:0008006" key="3">
    <source>
        <dbReference type="Google" id="ProtNLM"/>
    </source>
</evidence>
<gene>
    <name evidence="1" type="ORF">GSONMT00034654001</name>
</gene>
<name>A0A060WXE6_ONCMY</name>
<dbReference type="EMBL" id="FR904797">
    <property type="protein sequence ID" value="CDQ71891.1"/>
    <property type="molecule type" value="Genomic_DNA"/>
</dbReference>
<evidence type="ECO:0000313" key="1">
    <source>
        <dbReference type="EMBL" id="CDQ71891.1"/>
    </source>
</evidence>
<sequence>MKEFEKQRLLGCIHIRLSDEGKLDPSSCFHMLPYRESLLHSFGGRMWAVPNPCNVVLSNHRCPSNPELEQVVVLTLSGRDISQGLSLLHRLWTGDTTGDVVEDGFELLALKWLPTLSRQQAREVSPYEVGDRLWQSSLVGLASSPALVCALRRVDAFATLRRLLPRDYPGNLNILLSPTPELAFRQASLFFSLGDMIPDHSVRPLLKFLPPPRINVAGSQCESLFNCMVQGPQPLVTMCLFKPGVWSHALGKILSKVQRSGFTVVGLHVLVLDNSTAVSLASAAEHQATHIFLPT</sequence>
<accession>A0A060WXE6</accession>
<dbReference type="PaxDb" id="8022-A0A060WXE6"/>
<dbReference type="InterPro" id="IPR036850">
    <property type="entry name" value="NDK-like_dom_sf"/>
</dbReference>
<reference evidence="1" key="1">
    <citation type="journal article" date="2014" name="Nat. Commun.">
        <title>The rainbow trout genome provides novel insights into evolution after whole-genome duplication in vertebrates.</title>
        <authorList>
            <person name="Berthelot C."/>
            <person name="Brunet F."/>
            <person name="Chalopin D."/>
            <person name="Juanchich A."/>
            <person name="Bernard M."/>
            <person name="Noel B."/>
            <person name="Bento P."/>
            <person name="Da Silva C."/>
            <person name="Labadie K."/>
            <person name="Alberti A."/>
            <person name="Aury J.M."/>
            <person name="Louis A."/>
            <person name="Dehais P."/>
            <person name="Bardou P."/>
            <person name="Montfort J."/>
            <person name="Klopp C."/>
            <person name="Cabau C."/>
            <person name="Gaspin C."/>
            <person name="Thorgaard G.H."/>
            <person name="Boussaha M."/>
            <person name="Quillet E."/>
            <person name="Guyomard R."/>
            <person name="Galiana D."/>
            <person name="Bobe J."/>
            <person name="Volff J.N."/>
            <person name="Genet C."/>
            <person name="Wincker P."/>
            <person name="Jaillon O."/>
            <person name="Roest Crollius H."/>
            <person name="Guiguen Y."/>
        </authorList>
    </citation>
    <scope>NUCLEOTIDE SEQUENCE [LARGE SCALE GENOMIC DNA]</scope>
</reference>
<dbReference type="AlphaFoldDB" id="A0A060WXE6"/>
<organism evidence="1 2">
    <name type="scientific">Oncorhynchus mykiss</name>
    <name type="common">Rainbow trout</name>
    <name type="synonym">Salmo gairdneri</name>
    <dbReference type="NCBI Taxonomy" id="8022"/>
    <lineage>
        <taxon>Eukaryota</taxon>
        <taxon>Metazoa</taxon>
        <taxon>Chordata</taxon>
        <taxon>Craniata</taxon>
        <taxon>Vertebrata</taxon>
        <taxon>Euteleostomi</taxon>
        <taxon>Actinopterygii</taxon>
        <taxon>Neopterygii</taxon>
        <taxon>Teleostei</taxon>
        <taxon>Protacanthopterygii</taxon>
        <taxon>Salmoniformes</taxon>
        <taxon>Salmonidae</taxon>
        <taxon>Salmoninae</taxon>
        <taxon>Oncorhynchus</taxon>
    </lineage>
</organism>
<protein>
    <recommendedName>
        <fullName evidence="3">Nucleoside diphosphate kinase-like domain-containing protein</fullName>
    </recommendedName>
</protein>
<dbReference type="Proteomes" id="UP000193380">
    <property type="component" value="Unassembled WGS sequence"/>
</dbReference>
<proteinExistence type="predicted"/>
<dbReference type="STRING" id="8022.A0A060WXE6"/>